<gene>
    <name evidence="1" type="ORF">AYY17_17700</name>
</gene>
<accession>A0A1B8HKL8</accession>
<protein>
    <submittedName>
        <fullName evidence="1">Uncharacterized protein</fullName>
    </submittedName>
</protein>
<dbReference type="EMBL" id="LZEX01000007">
    <property type="protein sequence ID" value="OBU09835.1"/>
    <property type="molecule type" value="Genomic_DNA"/>
</dbReference>
<evidence type="ECO:0000313" key="1">
    <source>
        <dbReference type="EMBL" id="OBU09835.1"/>
    </source>
</evidence>
<organism evidence="1 2">
    <name type="scientific">Morganella psychrotolerans</name>
    <dbReference type="NCBI Taxonomy" id="368603"/>
    <lineage>
        <taxon>Bacteria</taxon>
        <taxon>Pseudomonadati</taxon>
        <taxon>Pseudomonadota</taxon>
        <taxon>Gammaproteobacteria</taxon>
        <taxon>Enterobacterales</taxon>
        <taxon>Morganellaceae</taxon>
        <taxon>Morganella</taxon>
    </lineage>
</organism>
<sequence length="133" mass="15388">MMLYTKIAAEIPVGTEITREYIREKYNADRNQVQAVISALLKTGAVKVTKWHGKLRCAFEILPCAMEVTQAYEKKTAPWNRPAERKSKPLTPRTMDRTDIAEYQFTEKQNRLISEFTAVQRELRKSNGVYFNG</sequence>
<evidence type="ECO:0000313" key="2">
    <source>
        <dbReference type="Proteomes" id="UP000092247"/>
    </source>
</evidence>
<reference evidence="1 2" key="1">
    <citation type="submission" date="2016-06" db="EMBL/GenBank/DDBJ databases">
        <authorList>
            <person name="Kjaerup R.B."/>
            <person name="Dalgaard T.S."/>
            <person name="Juul-Madsen H.R."/>
        </authorList>
    </citation>
    <scope>NUCLEOTIDE SEQUENCE [LARGE SCALE GENOMIC DNA]</scope>
    <source>
        <strain evidence="1 2">GCSL-Mp3</strain>
    </source>
</reference>
<dbReference type="Proteomes" id="UP000092247">
    <property type="component" value="Unassembled WGS sequence"/>
</dbReference>
<name>A0A1B8HKL8_9GAMM</name>
<comment type="caution">
    <text evidence="1">The sequence shown here is derived from an EMBL/GenBank/DDBJ whole genome shotgun (WGS) entry which is preliminary data.</text>
</comment>
<proteinExistence type="predicted"/>
<dbReference type="AlphaFoldDB" id="A0A1B8HKL8"/>